<evidence type="ECO:0000313" key="1">
    <source>
        <dbReference type="EMBL" id="XCM35255.1"/>
    </source>
</evidence>
<sequence length="270" mass="30272">MSNTLIKPDIKSDGYCIRKLMQKLEGKIGVEAANQLKTTAVEIVQNCVDVYSQKFGDGDVGSTGTGRVSRPYKGRIPNGTTGLIYGRVQSGKTNTTIATLAIAQENNFRCFIVLTSDNTWLGKQTANRFNNQLRGGPVVFDWEQWKKDPRDFAESKLLPYIEDTGVVLVSTKNNKHLDHLLQVLKYAKAKNVPTLIFDDEADNASLNTNESKQSKNGENSIPNSAIFDKICDIRQLPIIFIYKLPLHLDRIFSPKHRYGKQEMFGKTLIS</sequence>
<dbReference type="EMBL" id="CP159837">
    <property type="protein sequence ID" value="XCM35255.1"/>
    <property type="molecule type" value="Genomic_DNA"/>
</dbReference>
<reference evidence="1" key="1">
    <citation type="submission" date="2024-07" db="EMBL/GenBank/DDBJ databases">
        <authorList>
            <person name="Kim Y.J."/>
            <person name="Jeong J.Y."/>
        </authorList>
    </citation>
    <scope>NUCLEOTIDE SEQUENCE</scope>
    <source>
        <strain evidence="1">GIHE-MW2</strain>
    </source>
</reference>
<proteinExistence type="predicted"/>
<dbReference type="RefSeq" id="WP_354634834.1">
    <property type="nucleotide sequence ID" value="NZ_CP159837.1"/>
</dbReference>
<name>A0AAU8J804_9CYAN</name>
<protein>
    <submittedName>
        <fullName evidence="1">Uncharacterized protein</fullName>
    </submittedName>
</protein>
<gene>
    <name evidence="1" type="ORF">ABWT76_003916</name>
</gene>
<accession>A0AAU8J804</accession>
<dbReference type="InterPro" id="IPR027417">
    <property type="entry name" value="P-loop_NTPase"/>
</dbReference>
<dbReference type="SUPFAM" id="SSF52540">
    <property type="entry name" value="P-loop containing nucleoside triphosphate hydrolases"/>
    <property type="match status" value="1"/>
</dbReference>
<dbReference type="AlphaFoldDB" id="A0AAU8J804"/>
<organism evidence="1">
    <name type="scientific">Planktothricoides raciborskii GIHE-MW2</name>
    <dbReference type="NCBI Taxonomy" id="2792601"/>
    <lineage>
        <taxon>Bacteria</taxon>
        <taxon>Bacillati</taxon>
        <taxon>Cyanobacteriota</taxon>
        <taxon>Cyanophyceae</taxon>
        <taxon>Oscillatoriophycideae</taxon>
        <taxon>Oscillatoriales</taxon>
        <taxon>Oscillatoriaceae</taxon>
        <taxon>Planktothricoides</taxon>
    </lineage>
</organism>